<dbReference type="InterPro" id="IPR052193">
    <property type="entry name" value="Peptidase_C59"/>
</dbReference>
<organism evidence="11 12">
    <name type="scientific">Faecalibaculum rodentium</name>
    <dbReference type="NCBI Taxonomy" id="1702221"/>
    <lineage>
        <taxon>Bacteria</taxon>
        <taxon>Bacillati</taxon>
        <taxon>Bacillota</taxon>
        <taxon>Erysipelotrichia</taxon>
        <taxon>Erysipelotrichales</taxon>
        <taxon>Erysipelotrichaceae</taxon>
        <taxon>Faecalibaculum</taxon>
    </lineage>
</organism>
<evidence type="ECO:0000259" key="10">
    <source>
        <dbReference type="Pfam" id="PF02275"/>
    </source>
</evidence>
<dbReference type="Proteomes" id="UP000186758">
    <property type="component" value="Unassembled WGS sequence"/>
</dbReference>
<proteinExistence type="inferred from homology"/>
<dbReference type="InterPro" id="IPR029055">
    <property type="entry name" value="Ntn_hydrolases_N"/>
</dbReference>
<evidence type="ECO:0000256" key="9">
    <source>
        <dbReference type="ARBA" id="ARBA00048897"/>
    </source>
</evidence>
<evidence type="ECO:0000256" key="2">
    <source>
        <dbReference type="ARBA" id="ARBA00006625"/>
    </source>
</evidence>
<comment type="pathway">
    <text evidence="1">Lipid metabolism; bile acid biosynthesis.</text>
</comment>
<evidence type="ECO:0000313" key="12">
    <source>
        <dbReference type="Proteomes" id="UP000186758"/>
    </source>
</evidence>
<dbReference type="NCBIfam" id="NF038245">
    <property type="entry name" value="bile_salt_hydro"/>
    <property type="match status" value="1"/>
</dbReference>
<comment type="similarity">
    <text evidence="2">Belongs to the peptidase C59 family.</text>
</comment>
<name>A0A1Q9YNF5_9FIRM</name>
<evidence type="ECO:0000313" key="11">
    <source>
        <dbReference type="EMBL" id="OLU47314.1"/>
    </source>
</evidence>
<dbReference type="EC" id="3.5.1.24" evidence="5"/>
<evidence type="ECO:0000256" key="4">
    <source>
        <dbReference type="ARBA" id="ARBA00023098"/>
    </source>
</evidence>
<dbReference type="PANTHER" id="PTHR35527:SF2">
    <property type="entry name" value="HYDROLASE"/>
    <property type="match status" value="1"/>
</dbReference>
<comment type="catalytic activity">
    <reaction evidence="8">
        <text>cholate + taurine = taurocholate + H2O</text>
        <dbReference type="Rhea" id="RHEA:47108"/>
        <dbReference type="ChEBI" id="CHEBI:15377"/>
        <dbReference type="ChEBI" id="CHEBI:29747"/>
        <dbReference type="ChEBI" id="CHEBI:36257"/>
        <dbReference type="ChEBI" id="CHEBI:507393"/>
    </reaction>
    <physiologicalReaction direction="right-to-left" evidence="8">
        <dbReference type="Rhea" id="RHEA:47110"/>
    </physiologicalReaction>
</comment>
<reference evidence="11 12" key="1">
    <citation type="submission" date="2016-11" db="EMBL/GenBank/DDBJ databases">
        <title>Description of two novel members of the family Erysipelotrichaceae: Ileibacterium lipovorans gen. nov., sp. nov. and Dubosiella newyorkensis, gen. nov., sp. nov.</title>
        <authorList>
            <person name="Cox L.M."/>
            <person name="Sohn J."/>
            <person name="Tyrrell K.L."/>
            <person name="Citron D.M."/>
            <person name="Lawson P.A."/>
            <person name="Patel N.B."/>
            <person name="Iizumi T."/>
            <person name="Perez-Perez G.I."/>
            <person name="Goldstein E.J."/>
            <person name="Blaser M.J."/>
        </authorList>
    </citation>
    <scope>NUCLEOTIDE SEQUENCE [LARGE SCALE GENOMIC DNA]</scope>
    <source>
        <strain evidence="11 12">NYU-BL-K8</strain>
    </source>
</reference>
<comment type="caution">
    <text evidence="11">The sequence shown here is derived from an EMBL/GenBank/DDBJ whole genome shotgun (WGS) entry which is preliminary data.</text>
</comment>
<dbReference type="SUPFAM" id="SSF56235">
    <property type="entry name" value="N-terminal nucleophile aminohydrolases (Ntn hydrolases)"/>
    <property type="match status" value="1"/>
</dbReference>
<dbReference type="RefSeq" id="WP_075884504.1">
    <property type="nucleotide sequence ID" value="NZ_MPJZ01000005.1"/>
</dbReference>
<dbReference type="GO" id="GO:0045302">
    <property type="term" value="F:choloylglycine hydrolase activity"/>
    <property type="evidence" value="ECO:0007669"/>
    <property type="project" value="UniProtKB-EC"/>
</dbReference>
<protein>
    <recommendedName>
        <fullName evidence="5">choloylglycine hydrolase</fullName>
        <ecNumber evidence="5">3.5.1.24</ecNumber>
    </recommendedName>
    <alternativeName>
        <fullName evidence="6">Bile salt hydrolase</fullName>
    </alternativeName>
    <alternativeName>
        <fullName evidence="7">Choloylglycine hydrolase</fullName>
    </alternativeName>
</protein>
<dbReference type="InterPro" id="IPR047711">
    <property type="entry name" value="CBAH"/>
</dbReference>
<evidence type="ECO:0000256" key="8">
    <source>
        <dbReference type="ARBA" id="ARBA00047285"/>
    </source>
</evidence>
<gene>
    <name evidence="11" type="ORF">BO223_00475</name>
</gene>
<comment type="catalytic activity">
    <reaction evidence="9">
        <text>taurodeoxycholate + H2O = deoxycholate + taurine</text>
        <dbReference type="Rhea" id="RHEA:47556"/>
        <dbReference type="ChEBI" id="CHEBI:15377"/>
        <dbReference type="ChEBI" id="CHEBI:23614"/>
        <dbReference type="ChEBI" id="CHEBI:36261"/>
        <dbReference type="ChEBI" id="CHEBI:507393"/>
    </reaction>
    <physiologicalReaction direction="left-to-right" evidence="9">
        <dbReference type="Rhea" id="RHEA:47557"/>
    </physiologicalReaction>
</comment>
<evidence type="ECO:0000256" key="6">
    <source>
        <dbReference type="ARBA" id="ARBA00044804"/>
    </source>
</evidence>
<keyword evidence="4" id="KW-0443">Lipid metabolism</keyword>
<dbReference type="Gene3D" id="3.60.60.10">
    <property type="entry name" value="Penicillin V Acylase, Chain A"/>
    <property type="match status" value="1"/>
</dbReference>
<dbReference type="InterPro" id="IPR029132">
    <property type="entry name" value="CBAH/NAAA_C"/>
</dbReference>
<dbReference type="GO" id="GO:0006629">
    <property type="term" value="P:lipid metabolic process"/>
    <property type="evidence" value="ECO:0007669"/>
    <property type="project" value="UniProtKB-KW"/>
</dbReference>
<sequence>MCTSVLYKNGSYSYFGRNLDLQYPMGNEVMVTPRNMPLKFRNGMEIKEHPAMVGMALAPDGDFPLYFEAMNESGVGIAGLNFPKMAVYKKEIEEGKTLGLASFELIPYLLSKCKSVDDLKKEIADITVLDTAFSTQYQPSPLHWLMADKNSSIAVEPLEEGLVVHDNILNCLTNCPEFPDQYYNFCNYINNTGSYPVNRIAPKLDLDIYSTAMGSYGIPGGVDSASRFVRVGFTLNNARAKETDTDTLTQYFHIMQSVAQSNGTNQTEDKLWEITQYTCGCNLATQDFYWTTYNNQQINGLHVKDLDLDGTELIMFPVSEEQAVNFLN</sequence>
<evidence type="ECO:0000256" key="7">
    <source>
        <dbReference type="ARBA" id="ARBA00044806"/>
    </source>
</evidence>
<dbReference type="Pfam" id="PF02275">
    <property type="entry name" value="CBAH"/>
    <property type="match status" value="1"/>
</dbReference>
<evidence type="ECO:0000256" key="3">
    <source>
        <dbReference type="ARBA" id="ARBA00022801"/>
    </source>
</evidence>
<dbReference type="PANTHER" id="PTHR35527">
    <property type="entry name" value="CHOLOYLGLYCINE HYDROLASE"/>
    <property type="match status" value="1"/>
</dbReference>
<feature type="domain" description="Choloylglycine hydrolase/NAAA C-terminal" evidence="10">
    <location>
        <begin position="2"/>
        <end position="315"/>
    </location>
</feature>
<accession>A0A1Q9YNF5</accession>
<dbReference type="EMBL" id="MPJZ01000005">
    <property type="protein sequence ID" value="OLU47314.1"/>
    <property type="molecule type" value="Genomic_DNA"/>
</dbReference>
<keyword evidence="3" id="KW-0378">Hydrolase</keyword>
<evidence type="ECO:0000256" key="1">
    <source>
        <dbReference type="ARBA" id="ARBA00004860"/>
    </source>
</evidence>
<dbReference type="AlphaFoldDB" id="A0A1Q9YNF5"/>
<evidence type="ECO:0000256" key="5">
    <source>
        <dbReference type="ARBA" id="ARBA00044769"/>
    </source>
</evidence>